<dbReference type="Gene3D" id="1.10.8.60">
    <property type="match status" value="1"/>
</dbReference>
<keyword evidence="4 6" id="KW-0067">ATP-binding</keyword>
<feature type="binding site" evidence="6">
    <location>
        <begin position="136"/>
        <end position="143"/>
    </location>
    <ligand>
        <name>ATP</name>
        <dbReference type="ChEBI" id="CHEBI:30616"/>
    </ligand>
</feature>
<dbReference type="PANTHER" id="PTHR48102">
    <property type="entry name" value="ATP-DEPENDENT CLP PROTEASE ATP-BINDING SUBUNIT CLPX-LIKE, MITOCHONDRIAL-RELATED"/>
    <property type="match status" value="1"/>
</dbReference>
<comment type="similarity">
    <text evidence="6">Belongs to the ClpX chaperone family.</text>
</comment>
<feature type="domain" description="Clp ATPase C-terminal" evidence="8">
    <location>
        <begin position="331"/>
        <end position="425"/>
    </location>
</feature>
<dbReference type="CDD" id="cd19497">
    <property type="entry name" value="RecA-like_ClpX"/>
    <property type="match status" value="1"/>
</dbReference>
<keyword evidence="5 6" id="KW-0143">Chaperone</keyword>
<dbReference type="KEGG" id="nti:DNFV4_04001"/>
<dbReference type="GO" id="GO:0005524">
    <property type="term" value="F:ATP binding"/>
    <property type="evidence" value="ECO:0007669"/>
    <property type="project" value="UniProtKB-UniRule"/>
</dbReference>
<dbReference type="FunFam" id="3.40.50.300:FF:000005">
    <property type="entry name" value="ATP-dependent Clp protease ATP-binding subunit ClpX"/>
    <property type="match status" value="1"/>
</dbReference>
<gene>
    <name evidence="6" type="primary">clpX</name>
    <name evidence="9" type="ORF">DNFV4_04001</name>
</gene>
<evidence type="ECO:0000313" key="10">
    <source>
        <dbReference type="Proteomes" id="UP001179121"/>
    </source>
</evidence>
<dbReference type="InterPro" id="IPR027417">
    <property type="entry name" value="P-loop_NTPase"/>
</dbReference>
<keyword evidence="1 6" id="KW-0479">Metal-binding</keyword>
<dbReference type="AlphaFoldDB" id="A0AA86N2X1"/>
<keyword evidence="10" id="KW-1185">Reference proteome</keyword>
<dbReference type="InterPro" id="IPR019489">
    <property type="entry name" value="Clp_ATPase_C"/>
</dbReference>
<feature type="binding site" evidence="6">
    <location>
        <position position="21"/>
    </location>
    <ligand>
        <name>Zn(2+)</name>
        <dbReference type="ChEBI" id="CHEBI:29105"/>
    </ligand>
</feature>
<sequence>MAVFWQTRNPANRRERLCALCGKQEGAVRNLIPSPTHYTCDACQSKAPLLICDECMQRWSASLTQERATPGAPPSGPMVVPKPTEIKATLDEYVIGQDRAKKVLSVAVHNHYKRILNRERLTNVDLQKGNIMMIGSTGTGKTLLSQTLARILRVPFAIADATTLTEAGYVGEDVENVVLKLLQSCDYDVARAETGIIYIDEIDKISRKLEGPSLTRDVSGEGVQQALLKLVEGTLCNVPPKGGRKHPEQEYIRVDTTNILFICGGAFVGLDQVIAQRTAPKRMGFSAAVPVQEIEGHTDLLASVRSEDLLKFGLIPEFVGRFPILTTLADLNVPALIRILTEPRHALVKQYQALFELEGVELQFTDAAVKAVAGRAALMKTGARALRTILEDVMLDLMYDVPAMGGVKSVVITEDVIAGVSQPRILT</sequence>
<dbReference type="GO" id="GO:0140662">
    <property type="term" value="F:ATP-dependent protein folding chaperone"/>
    <property type="evidence" value="ECO:0007669"/>
    <property type="project" value="InterPro"/>
</dbReference>
<evidence type="ECO:0000259" key="8">
    <source>
        <dbReference type="SMART" id="SM01086"/>
    </source>
</evidence>
<dbReference type="EMBL" id="OX365700">
    <property type="protein sequence ID" value="CAI4033560.1"/>
    <property type="molecule type" value="Genomic_DNA"/>
</dbReference>
<accession>A0AA86N2X1</accession>
<dbReference type="PANTHER" id="PTHR48102:SF7">
    <property type="entry name" value="ATP-DEPENDENT CLP PROTEASE ATP-BINDING SUBUNIT CLPX-LIKE, MITOCHONDRIAL"/>
    <property type="match status" value="1"/>
</dbReference>
<evidence type="ECO:0000256" key="5">
    <source>
        <dbReference type="ARBA" id="ARBA00023186"/>
    </source>
</evidence>
<evidence type="ECO:0000256" key="1">
    <source>
        <dbReference type="ARBA" id="ARBA00022723"/>
    </source>
</evidence>
<dbReference type="NCBIfam" id="TIGR00382">
    <property type="entry name" value="clpX"/>
    <property type="match status" value="1"/>
</dbReference>
<dbReference type="GO" id="GO:0008233">
    <property type="term" value="F:peptidase activity"/>
    <property type="evidence" value="ECO:0007669"/>
    <property type="project" value="UniProtKB-KW"/>
</dbReference>
<comment type="subunit">
    <text evidence="6">Component of the ClpX-ClpP complex. Forms a hexameric ring that, in the presence of ATP, binds to fourteen ClpP subunits assembled into a disk-like structure with a central cavity, resembling the structure of eukaryotic proteasomes.</text>
</comment>
<dbReference type="Pfam" id="PF10431">
    <property type="entry name" value="ClpB_D2-small"/>
    <property type="match status" value="1"/>
</dbReference>
<keyword evidence="3 6" id="KW-0862">Zinc</keyword>
<evidence type="ECO:0000256" key="3">
    <source>
        <dbReference type="ARBA" id="ARBA00022833"/>
    </source>
</evidence>
<dbReference type="Proteomes" id="UP001179121">
    <property type="component" value="Chromosome"/>
</dbReference>
<keyword evidence="9" id="KW-0378">Hydrolase</keyword>
<dbReference type="HAMAP" id="MF_00175">
    <property type="entry name" value="ClpX"/>
    <property type="match status" value="1"/>
</dbReference>
<keyword evidence="9" id="KW-0645">Protease</keyword>
<evidence type="ECO:0000256" key="6">
    <source>
        <dbReference type="HAMAP-Rule" id="MF_00175"/>
    </source>
</evidence>
<feature type="domain" description="AAA+ ATPase" evidence="7">
    <location>
        <begin position="127"/>
        <end position="289"/>
    </location>
</feature>
<dbReference type="InterPro" id="IPR050052">
    <property type="entry name" value="ATP-dep_Clp_protease_ClpX"/>
</dbReference>
<dbReference type="Pfam" id="PF07724">
    <property type="entry name" value="AAA_2"/>
    <property type="match status" value="1"/>
</dbReference>
<evidence type="ECO:0000313" key="9">
    <source>
        <dbReference type="EMBL" id="CAI4033560.1"/>
    </source>
</evidence>
<name>A0AA86N2X1_9BACT</name>
<dbReference type="Gene3D" id="3.40.50.300">
    <property type="entry name" value="P-loop containing nucleotide triphosphate hydrolases"/>
    <property type="match status" value="1"/>
</dbReference>
<dbReference type="SMART" id="SM01086">
    <property type="entry name" value="ClpB_D2-small"/>
    <property type="match status" value="1"/>
</dbReference>
<dbReference type="GO" id="GO:0046872">
    <property type="term" value="F:metal ion binding"/>
    <property type="evidence" value="ECO:0007669"/>
    <property type="project" value="UniProtKB-KW"/>
</dbReference>
<dbReference type="NCBIfam" id="NF003745">
    <property type="entry name" value="PRK05342.1"/>
    <property type="match status" value="1"/>
</dbReference>
<comment type="function">
    <text evidence="6">ATP-dependent specificity component of the Clp protease. It directs the protease to specific substrates. Can perform chaperone functions in the absence of ClpP.</text>
</comment>
<dbReference type="FunFam" id="1.10.8.60:FF:000002">
    <property type="entry name" value="ATP-dependent Clp protease ATP-binding subunit ClpX"/>
    <property type="match status" value="1"/>
</dbReference>
<protein>
    <recommendedName>
        <fullName evidence="6">ATP-dependent Clp protease ATP-binding subunit ClpX</fullName>
    </recommendedName>
</protein>
<dbReference type="InterPro" id="IPR046425">
    <property type="entry name" value="ClpX_bact"/>
</dbReference>
<dbReference type="SUPFAM" id="SSF52540">
    <property type="entry name" value="P-loop containing nucleoside triphosphate hydrolases"/>
    <property type="match status" value="1"/>
</dbReference>
<dbReference type="GO" id="GO:0009376">
    <property type="term" value="C:HslUV protease complex"/>
    <property type="evidence" value="ECO:0007669"/>
    <property type="project" value="TreeGrafter"/>
</dbReference>
<reference evidence="9" key="1">
    <citation type="submission" date="2022-10" db="EMBL/GenBank/DDBJ databases">
        <authorList>
            <person name="Koch H."/>
        </authorList>
    </citation>
    <scope>NUCLEOTIDE SEQUENCE</scope>
    <source>
        <strain evidence="9">DNF</strain>
    </source>
</reference>
<keyword evidence="2 6" id="KW-0547">Nucleotide-binding</keyword>
<proteinExistence type="inferred from homology"/>
<dbReference type="GO" id="GO:0051301">
    <property type="term" value="P:cell division"/>
    <property type="evidence" value="ECO:0007669"/>
    <property type="project" value="TreeGrafter"/>
</dbReference>
<evidence type="ECO:0000259" key="7">
    <source>
        <dbReference type="SMART" id="SM00382"/>
    </source>
</evidence>
<feature type="binding site" evidence="6">
    <location>
        <position position="55"/>
    </location>
    <ligand>
        <name>Zn(2+)</name>
        <dbReference type="ChEBI" id="CHEBI:29105"/>
    </ligand>
</feature>
<evidence type="ECO:0000256" key="4">
    <source>
        <dbReference type="ARBA" id="ARBA00022840"/>
    </source>
</evidence>
<dbReference type="GO" id="GO:0051082">
    <property type="term" value="F:unfolded protein binding"/>
    <property type="evidence" value="ECO:0007669"/>
    <property type="project" value="UniProtKB-UniRule"/>
</dbReference>
<dbReference type="SMART" id="SM00382">
    <property type="entry name" value="AAA"/>
    <property type="match status" value="1"/>
</dbReference>
<dbReference type="InterPro" id="IPR003959">
    <property type="entry name" value="ATPase_AAA_core"/>
</dbReference>
<feature type="binding site" evidence="6">
    <location>
        <position position="52"/>
    </location>
    <ligand>
        <name>Zn(2+)</name>
        <dbReference type="ChEBI" id="CHEBI:29105"/>
    </ligand>
</feature>
<organism evidence="9 10">
    <name type="scientific">Nitrospira tepida</name>
    <dbReference type="NCBI Taxonomy" id="2973512"/>
    <lineage>
        <taxon>Bacteria</taxon>
        <taxon>Pseudomonadati</taxon>
        <taxon>Nitrospirota</taxon>
        <taxon>Nitrospiria</taxon>
        <taxon>Nitrospirales</taxon>
        <taxon>Nitrospiraceae</taxon>
        <taxon>Nitrospira</taxon>
    </lineage>
</organism>
<dbReference type="GO" id="GO:0016887">
    <property type="term" value="F:ATP hydrolysis activity"/>
    <property type="evidence" value="ECO:0007669"/>
    <property type="project" value="InterPro"/>
</dbReference>
<dbReference type="InterPro" id="IPR003593">
    <property type="entry name" value="AAA+_ATPase"/>
</dbReference>
<evidence type="ECO:0000256" key="2">
    <source>
        <dbReference type="ARBA" id="ARBA00022741"/>
    </source>
</evidence>
<dbReference type="InterPro" id="IPR004487">
    <property type="entry name" value="Clp_protease_ATP-bd_su_ClpX"/>
</dbReference>
<feature type="binding site" evidence="6">
    <location>
        <position position="18"/>
    </location>
    <ligand>
        <name>Zn(2+)</name>
        <dbReference type="ChEBI" id="CHEBI:29105"/>
    </ligand>
</feature>
<dbReference type="GO" id="GO:0051603">
    <property type="term" value="P:proteolysis involved in protein catabolic process"/>
    <property type="evidence" value="ECO:0007669"/>
    <property type="project" value="TreeGrafter"/>
</dbReference>